<feature type="transmembrane region" description="Helical" evidence="9">
    <location>
        <begin position="54"/>
        <end position="78"/>
    </location>
</feature>
<evidence type="ECO:0000256" key="1">
    <source>
        <dbReference type="ARBA" id="ARBA00004651"/>
    </source>
</evidence>
<accession>A0AAP4BB73</accession>
<dbReference type="GO" id="GO:0005886">
    <property type="term" value="C:plasma membrane"/>
    <property type="evidence" value="ECO:0007669"/>
    <property type="project" value="UniProtKB-SubCell"/>
</dbReference>
<dbReference type="NCBIfam" id="TIGR00380">
    <property type="entry name" value="cobal_cbiB"/>
    <property type="match status" value="1"/>
</dbReference>
<dbReference type="AlphaFoldDB" id="A0AAP4BB73"/>
<comment type="pathway">
    <text evidence="2 9">Cofactor biosynthesis; adenosylcobalamin biosynthesis.</text>
</comment>
<evidence type="ECO:0000256" key="6">
    <source>
        <dbReference type="ARBA" id="ARBA00022692"/>
    </source>
</evidence>
<keyword evidence="11" id="KW-1185">Reference proteome</keyword>
<evidence type="ECO:0000256" key="3">
    <source>
        <dbReference type="ARBA" id="ARBA00006263"/>
    </source>
</evidence>
<evidence type="ECO:0000313" key="10">
    <source>
        <dbReference type="EMBL" id="MDI9241234.1"/>
    </source>
</evidence>
<comment type="function">
    <text evidence="9">Converts cobyric acid to cobinamide by the addition of aminopropanol on the F carboxylic group.</text>
</comment>
<evidence type="ECO:0000256" key="2">
    <source>
        <dbReference type="ARBA" id="ARBA00004953"/>
    </source>
</evidence>
<dbReference type="PANTHER" id="PTHR34308">
    <property type="entry name" value="COBALAMIN BIOSYNTHESIS PROTEIN CBIB"/>
    <property type="match status" value="1"/>
</dbReference>
<keyword evidence="5 9" id="KW-0169">Cobalamin biosynthesis</keyword>
<protein>
    <recommendedName>
        <fullName evidence="9">Cobalamin biosynthesis protein CobD</fullName>
    </recommendedName>
</protein>
<feature type="transmembrane region" description="Helical" evidence="9">
    <location>
        <begin position="299"/>
        <end position="322"/>
    </location>
</feature>
<evidence type="ECO:0000256" key="9">
    <source>
        <dbReference type="HAMAP-Rule" id="MF_00024"/>
    </source>
</evidence>
<keyword evidence="6 9" id="KW-0812">Transmembrane</keyword>
<dbReference type="GO" id="GO:0015420">
    <property type="term" value="F:ABC-type vitamin B12 transporter activity"/>
    <property type="evidence" value="ECO:0007669"/>
    <property type="project" value="UniProtKB-UniRule"/>
</dbReference>
<gene>
    <name evidence="10" type="primary">cbiB</name>
    <name evidence="9" type="synonym">cobD</name>
    <name evidence="10" type="ORF">QJ036_01905</name>
</gene>
<comment type="caution">
    <text evidence="10">The sequence shown here is derived from an EMBL/GenBank/DDBJ whole genome shotgun (WGS) entry which is preliminary data.</text>
</comment>
<reference evidence="10 11" key="1">
    <citation type="submission" date="2023-05" db="EMBL/GenBank/DDBJ databases">
        <title>[ruminococcus] sp. nov., isolated from a pig farm feces dump.</title>
        <authorList>
            <person name="Chang Y.-H."/>
        </authorList>
    </citation>
    <scope>NUCLEOTIDE SEQUENCE [LARGE SCALE GENOMIC DNA]</scope>
    <source>
        <strain evidence="10 11">YH-rum2234</strain>
    </source>
</reference>
<comment type="similarity">
    <text evidence="3 9">Belongs to the CobD/CbiB family.</text>
</comment>
<evidence type="ECO:0000256" key="7">
    <source>
        <dbReference type="ARBA" id="ARBA00022989"/>
    </source>
</evidence>
<feature type="transmembrane region" description="Helical" evidence="9">
    <location>
        <begin position="159"/>
        <end position="180"/>
    </location>
</feature>
<comment type="subcellular location">
    <subcellularLocation>
        <location evidence="1 9">Cell membrane</location>
        <topology evidence="1 9">Multi-pass membrane protein</topology>
    </subcellularLocation>
</comment>
<proteinExistence type="inferred from homology"/>
<dbReference type="EMBL" id="JASGBQ010000002">
    <property type="protein sequence ID" value="MDI9241234.1"/>
    <property type="molecule type" value="Genomic_DNA"/>
</dbReference>
<keyword evidence="4 9" id="KW-1003">Cell membrane</keyword>
<dbReference type="PANTHER" id="PTHR34308:SF1">
    <property type="entry name" value="COBALAMIN BIOSYNTHESIS PROTEIN CBIB"/>
    <property type="match status" value="1"/>
</dbReference>
<comment type="caution">
    <text evidence="9">Lacks conserved residue(s) required for the propagation of feature annotation.</text>
</comment>
<dbReference type="RefSeq" id="WP_283229746.1">
    <property type="nucleotide sequence ID" value="NZ_JASGBQ010000002.1"/>
</dbReference>
<evidence type="ECO:0000313" key="11">
    <source>
        <dbReference type="Proteomes" id="UP001300383"/>
    </source>
</evidence>
<dbReference type="GO" id="GO:0048472">
    <property type="term" value="F:threonine-phosphate decarboxylase activity"/>
    <property type="evidence" value="ECO:0007669"/>
    <property type="project" value="InterPro"/>
</dbReference>
<evidence type="ECO:0000256" key="5">
    <source>
        <dbReference type="ARBA" id="ARBA00022573"/>
    </source>
</evidence>
<dbReference type="GO" id="GO:0009236">
    <property type="term" value="P:cobalamin biosynthetic process"/>
    <property type="evidence" value="ECO:0007669"/>
    <property type="project" value="UniProtKB-UniRule"/>
</dbReference>
<dbReference type="Proteomes" id="UP001300383">
    <property type="component" value="Unassembled WGS sequence"/>
</dbReference>
<evidence type="ECO:0000256" key="8">
    <source>
        <dbReference type="ARBA" id="ARBA00023136"/>
    </source>
</evidence>
<evidence type="ECO:0000256" key="4">
    <source>
        <dbReference type="ARBA" id="ARBA00022475"/>
    </source>
</evidence>
<sequence length="325" mass="36077">MKYIAVSLGIGFLLDLLFGDPYWLPHPIRFIGNMISFLERKIRNFFPDTPGDEIAGGAVLVILVLVVSTGIPFGLLYLAGRLHPYARVALESLMCYQLIAAKSLRTESMRVYAPLKKGDLEGARKAVSMIVGRDTENLTEEGVTKAAVETVAENTSDGVIAPMLYMALGGAVLGFFYKAVNTMDSMIAYKNEKYLYFGRVAAWLDDICNYIPARISAVLMILASGILRMDMAGAWEIYWRDRYNHASPNSAQTESVCAGALGVQLAGDAWYFGVLHRKKTIGDAKRPVEFEDIRRANRLMYGTAVLGLLLFLGLSILLYRVLFRF</sequence>
<keyword evidence="8 9" id="KW-0472">Membrane</keyword>
<dbReference type="Pfam" id="PF03186">
    <property type="entry name" value="CobD_Cbib"/>
    <property type="match status" value="1"/>
</dbReference>
<organism evidence="10 11">
    <name type="scientific">Fusibacillus kribbianus</name>
    <dbReference type="NCBI Taxonomy" id="3044208"/>
    <lineage>
        <taxon>Bacteria</taxon>
        <taxon>Bacillati</taxon>
        <taxon>Bacillota</taxon>
        <taxon>Clostridia</taxon>
        <taxon>Lachnospirales</taxon>
        <taxon>Lachnospiraceae</taxon>
        <taxon>Fusibacillus</taxon>
    </lineage>
</organism>
<dbReference type="InterPro" id="IPR004485">
    <property type="entry name" value="Cobalamin_biosynth_CobD/CbiB"/>
</dbReference>
<keyword evidence="7 9" id="KW-1133">Transmembrane helix</keyword>
<name>A0AAP4BB73_9FIRM</name>
<dbReference type="HAMAP" id="MF_00024">
    <property type="entry name" value="CobD_CbiB"/>
    <property type="match status" value="1"/>
</dbReference>